<evidence type="ECO:0000313" key="1">
    <source>
        <dbReference type="EMBL" id="KQL20016.1"/>
    </source>
</evidence>
<proteinExistence type="predicted"/>
<dbReference type="RefSeq" id="WP_053476552.1">
    <property type="nucleotide sequence ID" value="NZ_CP041305.1"/>
</dbReference>
<evidence type="ECO:0000313" key="2">
    <source>
        <dbReference type="Proteomes" id="UP000050996"/>
    </source>
</evidence>
<comment type="caution">
    <text evidence="1">The sequence shown here is derived from an EMBL/GenBank/DDBJ whole genome shotgun (WGS) entry which is preliminary data.</text>
</comment>
<keyword evidence="2" id="KW-1185">Reference proteome</keyword>
<accession>A0A0Q3QQZ5</accession>
<name>A0A0Q3QQZ5_9BACI</name>
<sequence>MRKSSCRFIVNAVGKGGQTYLTHCQDKHELKKWLAEHQDDLLMNELKIIDRKMHPLLKLFSRKI</sequence>
<gene>
    <name evidence="1" type="ORF">AN957_16545</name>
</gene>
<protein>
    <submittedName>
        <fullName evidence="1">Uncharacterized protein</fullName>
    </submittedName>
</protein>
<dbReference type="AlphaFoldDB" id="A0A0Q3QQZ5"/>
<dbReference type="EMBL" id="LJIX01000006">
    <property type="protein sequence ID" value="KQL20016.1"/>
    <property type="molecule type" value="Genomic_DNA"/>
</dbReference>
<reference evidence="1 2" key="1">
    <citation type="submission" date="2015-09" db="EMBL/GenBank/DDBJ databases">
        <title>Genome sequencing project for genomic taxonomy and phylogenomics of Bacillus-like bacteria.</title>
        <authorList>
            <person name="Liu B."/>
            <person name="Wang J."/>
            <person name="Zhu Y."/>
            <person name="Liu G."/>
            <person name="Chen Q."/>
            <person name="Chen Z."/>
            <person name="Lan J."/>
            <person name="Che J."/>
            <person name="Ge C."/>
            <person name="Shi H."/>
            <person name="Pan Z."/>
            <person name="Liu X."/>
        </authorList>
    </citation>
    <scope>NUCLEOTIDE SEQUENCE [LARGE SCALE GENOMIC DNA]</scope>
    <source>
        <strain evidence="1 2">FJAT-18043</strain>
    </source>
</reference>
<dbReference type="PATRIC" id="fig|1637975.4.peg.3223"/>
<organism evidence="1 2">
    <name type="scientific">Cytobacillus solani</name>
    <dbReference type="NCBI Taxonomy" id="1637975"/>
    <lineage>
        <taxon>Bacteria</taxon>
        <taxon>Bacillati</taxon>
        <taxon>Bacillota</taxon>
        <taxon>Bacilli</taxon>
        <taxon>Bacillales</taxon>
        <taxon>Bacillaceae</taxon>
        <taxon>Cytobacillus</taxon>
    </lineage>
</organism>
<dbReference type="Proteomes" id="UP000050996">
    <property type="component" value="Unassembled WGS sequence"/>
</dbReference>